<dbReference type="EMBL" id="AATP01000001">
    <property type="protein sequence ID" value="EAU43148.1"/>
    <property type="molecule type" value="Genomic_DNA"/>
</dbReference>
<sequence>MDDRSVSVLSWNDDESPLSIVDLVLGSYSHDTIEMHRAIGRRLADADMNQPVDKVIADAREGQEWALELIQTVALPAPIDRLAMPEQDFGTGRFRTWFTGLFSRVTASSSSHA</sequence>
<comment type="caution">
    <text evidence="1">The sequence shown here is derived from an EMBL/GenBank/DDBJ whole genome shotgun (WGS) entry which is preliminary data.</text>
</comment>
<dbReference type="STRING" id="217511.GCA_001463845_00740"/>
<proteinExistence type="predicted"/>
<protein>
    <submittedName>
        <fullName evidence="1">Uncharacterized protein</fullName>
    </submittedName>
</protein>
<organism evidence="1 2">
    <name type="scientific">Fulvimarina pelagi HTCC2506</name>
    <dbReference type="NCBI Taxonomy" id="314231"/>
    <lineage>
        <taxon>Bacteria</taxon>
        <taxon>Pseudomonadati</taxon>
        <taxon>Pseudomonadota</taxon>
        <taxon>Alphaproteobacteria</taxon>
        <taxon>Hyphomicrobiales</taxon>
        <taxon>Aurantimonadaceae</taxon>
        <taxon>Fulvimarina</taxon>
    </lineage>
</organism>
<evidence type="ECO:0000313" key="2">
    <source>
        <dbReference type="Proteomes" id="UP000004310"/>
    </source>
</evidence>
<dbReference type="AlphaFoldDB" id="Q0G5B6"/>
<gene>
    <name evidence="1" type="ORF">FP2506_09901</name>
</gene>
<accession>Q0G5B6</accession>
<evidence type="ECO:0000313" key="1">
    <source>
        <dbReference type="EMBL" id="EAU43148.1"/>
    </source>
</evidence>
<dbReference type="Proteomes" id="UP000004310">
    <property type="component" value="Unassembled WGS sequence"/>
</dbReference>
<name>Q0G5B6_9HYPH</name>
<reference evidence="1 2" key="1">
    <citation type="journal article" date="2010" name="J. Bacteriol.">
        <title>Genome sequence of Fulvimarina pelagi HTCC2506T, a Mn(II)-oxidizing alphaproteobacterium possessing an aerobic anoxygenic photosynthetic gene cluster and Xanthorhodopsin.</title>
        <authorList>
            <person name="Kang I."/>
            <person name="Oh H.M."/>
            <person name="Lim S.I."/>
            <person name="Ferriera S."/>
            <person name="Giovannoni S.J."/>
            <person name="Cho J.C."/>
        </authorList>
    </citation>
    <scope>NUCLEOTIDE SEQUENCE [LARGE SCALE GENOMIC DNA]</scope>
    <source>
        <strain evidence="1 2">HTCC2506</strain>
    </source>
</reference>
<dbReference type="HOGENOM" id="CLU_2129780_0_0_5"/>
<keyword evidence="2" id="KW-1185">Reference proteome</keyword>